<sequence>MKRLGCATLDANTAHVVEVESAFVRALPGFSIVGLPSQAIQESKDRIKSALLGVGFAFPAQKITINLSPSDLRKEGSHFDLGVALLIALQKERVDFGAFFVFGELGLDGAVKSTATLFSLLLSLASVVENAKVLVPLSIASRASQIPGLHVYGVETLHEALVFFQDPSTQENALHVNTHPLFGAPVWIAGAPYVHNTHYPLDFADIKGQERAKRAALIAAAGMHNILFEGSPGCGKSMSAKRLRYILPPMSVAEVLETTAHRSLDGEDAEFEPLRPFRSPHHTSSRPSIFGGGSGQAKIGEVALAHHGILFFDEFPHFTKQVLESLREPLEDAKVLISRVNTKVTYPTKFVFVAAQNPCPCGHRFSLAKPCRCSEVEIARYKARLSGPLLDRIDLYVQMDEERGSASVSSETLHQSVLEAFIRQKERGQQELNGKLNDQELTRVCTLAPEAKVVLEKAASRYGLSHRAINKTLKVARTIADLEGSGELMEAHILEALSFRQR</sequence>
<dbReference type="Pfam" id="PF13335">
    <property type="entry name" value="Mg_chelatase_C"/>
    <property type="match status" value="1"/>
</dbReference>
<dbReference type="InterPro" id="IPR004482">
    <property type="entry name" value="Mg_chelat-rel"/>
</dbReference>
<dbReference type="InterPro" id="IPR045006">
    <property type="entry name" value="CHLI-like"/>
</dbReference>
<dbReference type="InterPro" id="IPR027417">
    <property type="entry name" value="P-loop_NTPase"/>
</dbReference>
<feature type="domain" description="Mg chelatase-related protein C-terminal" evidence="2">
    <location>
        <begin position="409"/>
        <end position="500"/>
    </location>
</feature>
<reference evidence="3 4" key="3">
    <citation type="submission" date="2021-02" db="EMBL/GenBank/DDBJ databases">
        <authorList>
            <person name="Merkel A.Y."/>
        </authorList>
    </citation>
    <scope>NUCLEOTIDE SEQUENCE [LARGE SCALE GENOMIC DNA]</scope>
    <source>
        <strain evidence="3 4">T05b</strain>
    </source>
</reference>
<evidence type="ECO:0000313" key="3">
    <source>
        <dbReference type="EMBL" id="MBN2964921.1"/>
    </source>
</evidence>
<gene>
    <name evidence="3" type="ORF">JWV37_09035</name>
</gene>
<organism evidence="3 4">
    <name type="scientific">Sulfurospirillum tamanense</name>
    <dbReference type="NCBI Taxonomy" id="2813362"/>
    <lineage>
        <taxon>Bacteria</taxon>
        <taxon>Pseudomonadati</taxon>
        <taxon>Campylobacterota</taxon>
        <taxon>Epsilonproteobacteria</taxon>
        <taxon>Campylobacterales</taxon>
        <taxon>Sulfurospirillaceae</taxon>
        <taxon>Sulfurospirillum</taxon>
    </lineage>
</organism>
<dbReference type="NCBIfam" id="TIGR00368">
    <property type="entry name" value="YifB family Mg chelatase-like AAA ATPase"/>
    <property type="match status" value="1"/>
</dbReference>
<dbReference type="Pfam" id="PF01078">
    <property type="entry name" value="Mg_chelatase"/>
    <property type="match status" value="1"/>
</dbReference>
<dbReference type="InterPro" id="IPR014721">
    <property type="entry name" value="Ribsml_uS5_D2-typ_fold_subgr"/>
</dbReference>
<dbReference type="Gene3D" id="3.30.230.10">
    <property type="match status" value="1"/>
</dbReference>
<dbReference type="EMBL" id="JAFHKK010000019">
    <property type="protein sequence ID" value="MBN2964921.1"/>
    <property type="molecule type" value="Genomic_DNA"/>
</dbReference>
<dbReference type="Gene3D" id="3.40.50.300">
    <property type="entry name" value="P-loop containing nucleotide triphosphate hydrolases"/>
    <property type="match status" value="1"/>
</dbReference>
<dbReference type="InterPro" id="IPR020568">
    <property type="entry name" value="Ribosomal_Su5_D2-typ_SF"/>
</dbReference>
<feature type="domain" description="Magnesium chelatase ChlI-like catalytic" evidence="1">
    <location>
        <begin position="202"/>
        <end position="402"/>
    </location>
</feature>
<evidence type="ECO:0000259" key="2">
    <source>
        <dbReference type="Pfam" id="PF13335"/>
    </source>
</evidence>
<evidence type="ECO:0000313" key="4">
    <source>
        <dbReference type="Proteomes" id="UP000703590"/>
    </source>
</evidence>
<dbReference type="InterPro" id="IPR000523">
    <property type="entry name" value="Mg_chelatse_chII-like_cat_dom"/>
</dbReference>
<dbReference type="PANTHER" id="PTHR32039">
    <property type="entry name" value="MAGNESIUM-CHELATASE SUBUNIT CHLI"/>
    <property type="match status" value="1"/>
</dbReference>
<dbReference type="SUPFAM" id="SSF54211">
    <property type="entry name" value="Ribosomal protein S5 domain 2-like"/>
    <property type="match status" value="1"/>
</dbReference>
<keyword evidence="4" id="KW-1185">Reference proteome</keyword>
<dbReference type="InterPro" id="IPR025158">
    <property type="entry name" value="Mg_chelat-rel_C"/>
</dbReference>
<dbReference type="RefSeq" id="WP_205459468.1">
    <property type="nucleotide sequence ID" value="NZ_JAFHKK010000019.1"/>
</dbReference>
<comment type="caution">
    <text evidence="3">The sequence shown here is derived from an EMBL/GenBank/DDBJ whole genome shotgun (WGS) entry which is preliminary data.</text>
</comment>
<dbReference type="PANTHER" id="PTHR32039:SF7">
    <property type="entry name" value="COMPETENCE PROTEIN COMM"/>
    <property type="match status" value="1"/>
</dbReference>
<protein>
    <submittedName>
        <fullName evidence="3">YifB family Mg chelatase-like AAA ATPase</fullName>
    </submittedName>
</protein>
<dbReference type="Proteomes" id="UP000703590">
    <property type="component" value="Unassembled WGS sequence"/>
</dbReference>
<reference evidence="4" key="2">
    <citation type="submission" date="2021-02" db="EMBL/GenBank/DDBJ databases">
        <title>Sulfurospirillum tamanensis sp. nov.</title>
        <authorList>
            <person name="Merkel A.Y."/>
        </authorList>
    </citation>
    <scope>NUCLEOTIDE SEQUENCE [LARGE SCALE GENOMIC DNA]</scope>
    <source>
        <strain evidence="4">T05b</strain>
    </source>
</reference>
<name>A0ABS2WTD0_9BACT</name>
<reference evidence="3 4" key="1">
    <citation type="submission" date="2021-02" db="EMBL/GenBank/DDBJ databases">
        <title>Sulfurospirillum tamanensis sp. nov.</title>
        <authorList>
            <person name="Frolova A."/>
            <person name="Merkel A."/>
            <person name="Slobodkin A."/>
        </authorList>
    </citation>
    <scope>NUCLEOTIDE SEQUENCE [LARGE SCALE GENOMIC DNA]</scope>
    <source>
        <strain evidence="3 4">T05b</strain>
    </source>
</reference>
<dbReference type="CDD" id="cd00009">
    <property type="entry name" value="AAA"/>
    <property type="match status" value="1"/>
</dbReference>
<evidence type="ECO:0000259" key="1">
    <source>
        <dbReference type="Pfam" id="PF01078"/>
    </source>
</evidence>
<dbReference type="SUPFAM" id="SSF52540">
    <property type="entry name" value="P-loop containing nucleoside triphosphate hydrolases"/>
    <property type="match status" value="1"/>
</dbReference>
<accession>A0ABS2WTD0</accession>
<proteinExistence type="predicted"/>
<dbReference type="Pfam" id="PF13541">
    <property type="entry name" value="ChlI"/>
    <property type="match status" value="1"/>
</dbReference>